<accession>A0A4C1ZIZ1</accession>
<dbReference type="EMBL" id="BGZK01001822">
    <property type="protein sequence ID" value="GBP86879.1"/>
    <property type="molecule type" value="Genomic_DNA"/>
</dbReference>
<keyword evidence="2" id="KW-1185">Reference proteome</keyword>
<organism evidence="1 2">
    <name type="scientific">Eumeta variegata</name>
    <name type="common">Bagworm moth</name>
    <name type="synonym">Eumeta japonica</name>
    <dbReference type="NCBI Taxonomy" id="151549"/>
    <lineage>
        <taxon>Eukaryota</taxon>
        <taxon>Metazoa</taxon>
        <taxon>Ecdysozoa</taxon>
        <taxon>Arthropoda</taxon>
        <taxon>Hexapoda</taxon>
        <taxon>Insecta</taxon>
        <taxon>Pterygota</taxon>
        <taxon>Neoptera</taxon>
        <taxon>Endopterygota</taxon>
        <taxon>Lepidoptera</taxon>
        <taxon>Glossata</taxon>
        <taxon>Ditrysia</taxon>
        <taxon>Tineoidea</taxon>
        <taxon>Psychidae</taxon>
        <taxon>Oiketicinae</taxon>
        <taxon>Eumeta</taxon>
    </lineage>
</organism>
<sequence>MAGNMVSVTLGTDRTPARRRDLEAVESEKAAAAETDCGRVCFRFFFTFSCRVCRHQYSTISRAAPVSRIDTRVDPGLPLALNVMSKYSTPARTSPRRSSLWCESYRAARTHTDGYRCSKYRYERKLKNCSLVVKNVRVV</sequence>
<gene>
    <name evidence="1" type="ORF">EVAR_83478_1</name>
</gene>
<evidence type="ECO:0000313" key="2">
    <source>
        <dbReference type="Proteomes" id="UP000299102"/>
    </source>
</evidence>
<proteinExistence type="predicted"/>
<dbReference type="Proteomes" id="UP000299102">
    <property type="component" value="Unassembled WGS sequence"/>
</dbReference>
<reference evidence="1 2" key="1">
    <citation type="journal article" date="2019" name="Commun. Biol.">
        <title>The bagworm genome reveals a unique fibroin gene that provides high tensile strength.</title>
        <authorList>
            <person name="Kono N."/>
            <person name="Nakamura H."/>
            <person name="Ohtoshi R."/>
            <person name="Tomita M."/>
            <person name="Numata K."/>
            <person name="Arakawa K."/>
        </authorList>
    </citation>
    <scope>NUCLEOTIDE SEQUENCE [LARGE SCALE GENOMIC DNA]</scope>
</reference>
<comment type="caution">
    <text evidence="1">The sequence shown here is derived from an EMBL/GenBank/DDBJ whole genome shotgun (WGS) entry which is preliminary data.</text>
</comment>
<protein>
    <submittedName>
        <fullName evidence="1">Uncharacterized protein</fullName>
    </submittedName>
</protein>
<dbReference type="AlphaFoldDB" id="A0A4C1ZIZ1"/>
<name>A0A4C1ZIZ1_EUMVA</name>
<evidence type="ECO:0000313" key="1">
    <source>
        <dbReference type="EMBL" id="GBP86879.1"/>
    </source>
</evidence>